<accession>A0A7R8VXN1</accession>
<evidence type="ECO:0000256" key="1">
    <source>
        <dbReference type="SAM" id="MobiDB-lite"/>
    </source>
</evidence>
<dbReference type="EMBL" id="OA587379">
    <property type="protein sequence ID" value="CAD7206815.1"/>
    <property type="molecule type" value="Genomic_DNA"/>
</dbReference>
<gene>
    <name evidence="2" type="ORF">TDIB3V08_LOCUS12964</name>
</gene>
<name>A0A7R8VXN1_TIMDO</name>
<proteinExistence type="predicted"/>
<sequence>MVAPPSYWHDVLTNRNTRSTRI</sequence>
<reference evidence="2" key="1">
    <citation type="submission" date="2020-11" db="EMBL/GenBank/DDBJ databases">
        <authorList>
            <person name="Tran Van P."/>
        </authorList>
    </citation>
    <scope>NUCLEOTIDE SEQUENCE</scope>
</reference>
<feature type="compositionally biased region" description="Polar residues" evidence="1">
    <location>
        <begin position="13"/>
        <end position="22"/>
    </location>
</feature>
<feature type="region of interest" description="Disordered" evidence="1">
    <location>
        <begin position="1"/>
        <end position="22"/>
    </location>
</feature>
<dbReference type="AlphaFoldDB" id="A0A7R8VXN1"/>
<protein>
    <submittedName>
        <fullName evidence="2">Uncharacterized protein</fullName>
    </submittedName>
</protein>
<evidence type="ECO:0000313" key="2">
    <source>
        <dbReference type="EMBL" id="CAD7206815.1"/>
    </source>
</evidence>
<organism evidence="2">
    <name type="scientific">Timema douglasi</name>
    <name type="common">Walking stick</name>
    <dbReference type="NCBI Taxonomy" id="61478"/>
    <lineage>
        <taxon>Eukaryota</taxon>
        <taxon>Metazoa</taxon>
        <taxon>Ecdysozoa</taxon>
        <taxon>Arthropoda</taxon>
        <taxon>Hexapoda</taxon>
        <taxon>Insecta</taxon>
        <taxon>Pterygota</taxon>
        <taxon>Neoptera</taxon>
        <taxon>Polyneoptera</taxon>
        <taxon>Phasmatodea</taxon>
        <taxon>Timematodea</taxon>
        <taxon>Timematoidea</taxon>
        <taxon>Timematidae</taxon>
        <taxon>Timema</taxon>
    </lineage>
</organism>